<keyword evidence="2" id="KW-1185">Reference proteome</keyword>
<sequence>MWRRQIALLRRIPPLNPPAASGIGCYYATTAPEGRKAKTAPLQVVMVAMAASVFGAPGQIAKASLMRSILFLDFLLFGNIILC</sequence>
<dbReference type="EMBL" id="SPHZ02000010">
    <property type="protein sequence ID" value="KAF0896928.1"/>
    <property type="molecule type" value="Genomic_DNA"/>
</dbReference>
<dbReference type="AlphaFoldDB" id="A0A6G1C8W3"/>
<dbReference type="OrthoDB" id="714408at2759"/>
<evidence type="ECO:0000313" key="1">
    <source>
        <dbReference type="EMBL" id="KAF0896928.1"/>
    </source>
</evidence>
<evidence type="ECO:0000313" key="2">
    <source>
        <dbReference type="Proteomes" id="UP000479710"/>
    </source>
</evidence>
<dbReference type="Proteomes" id="UP000479710">
    <property type="component" value="Unassembled WGS sequence"/>
</dbReference>
<organism evidence="1 2">
    <name type="scientific">Oryza meyeriana var. granulata</name>
    <dbReference type="NCBI Taxonomy" id="110450"/>
    <lineage>
        <taxon>Eukaryota</taxon>
        <taxon>Viridiplantae</taxon>
        <taxon>Streptophyta</taxon>
        <taxon>Embryophyta</taxon>
        <taxon>Tracheophyta</taxon>
        <taxon>Spermatophyta</taxon>
        <taxon>Magnoliopsida</taxon>
        <taxon>Liliopsida</taxon>
        <taxon>Poales</taxon>
        <taxon>Poaceae</taxon>
        <taxon>BOP clade</taxon>
        <taxon>Oryzoideae</taxon>
        <taxon>Oryzeae</taxon>
        <taxon>Oryzinae</taxon>
        <taxon>Oryza</taxon>
        <taxon>Oryza meyeriana</taxon>
    </lineage>
</organism>
<reference evidence="1 2" key="1">
    <citation type="submission" date="2019-11" db="EMBL/GenBank/DDBJ databases">
        <title>Whole genome sequence of Oryza granulata.</title>
        <authorList>
            <person name="Li W."/>
        </authorList>
    </citation>
    <scope>NUCLEOTIDE SEQUENCE [LARGE SCALE GENOMIC DNA]</scope>
    <source>
        <strain evidence="2">cv. Menghai</strain>
        <tissue evidence="1">Leaf</tissue>
    </source>
</reference>
<accession>A0A6G1C8W3</accession>
<protein>
    <submittedName>
        <fullName evidence="1">Uncharacterized protein</fullName>
    </submittedName>
</protein>
<comment type="caution">
    <text evidence="1">The sequence shown here is derived from an EMBL/GenBank/DDBJ whole genome shotgun (WGS) entry which is preliminary data.</text>
</comment>
<name>A0A6G1C8W3_9ORYZ</name>
<gene>
    <name evidence="1" type="ORF">E2562_030777</name>
</gene>
<proteinExistence type="predicted"/>
<dbReference type="PROSITE" id="PS51257">
    <property type="entry name" value="PROKAR_LIPOPROTEIN"/>
    <property type="match status" value="1"/>
</dbReference>